<evidence type="ECO:0000256" key="3">
    <source>
        <dbReference type="ARBA" id="ARBA00022691"/>
    </source>
</evidence>
<gene>
    <name evidence="5" type="ORF">AXG93_4295s1210</name>
</gene>
<keyword evidence="2" id="KW-0808">Transferase</keyword>
<evidence type="ECO:0000313" key="6">
    <source>
        <dbReference type="Proteomes" id="UP000077202"/>
    </source>
</evidence>
<evidence type="ECO:0000256" key="4">
    <source>
        <dbReference type="ARBA" id="ARBA00038303"/>
    </source>
</evidence>
<keyword evidence="1" id="KW-0489">Methyltransferase</keyword>
<keyword evidence="6" id="KW-1185">Reference proteome</keyword>
<name>A0A176WDG7_MARPO</name>
<proteinExistence type="inferred from homology"/>
<evidence type="ECO:0000256" key="1">
    <source>
        <dbReference type="ARBA" id="ARBA00022603"/>
    </source>
</evidence>
<dbReference type="Pfam" id="PF02590">
    <property type="entry name" value="SPOUT_MTase"/>
    <property type="match status" value="1"/>
</dbReference>
<comment type="similarity">
    <text evidence="4">Belongs to the RNA methyltransferase RlmH family.</text>
</comment>
<dbReference type="PANTHER" id="PTHR33603:SF1">
    <property type="entry name" value="RIBOSOMAL RNA LARGE SUBUNIT METHYLTRANSFERASE H"/>
    <property type="match status" value="1"/>
</dbReference>
<organism evidence="5 6">
    <name type="scientific">Marchantia polymorpha subsp. ruderalis</name>
    <dbReference type="NCBI Taxonomy" id="1480154"/>
    <lineage>
        <taxon>Eukaryota</taxon>
        <taxon>Viridiplantae</taxon>
        <taxon>Streptophyta</taxon>
        <taxon>Embryophyta</taxon>
        <taxon>Marchantiophyta</taxon>
        <taxon>Marchantiopsida</taxon>
        <taxon>Marchantiidae</taxon>
        <taxon>Marchantiales</taxon>
        <taxon>Marchantiaceae</taxon>
        <taxon>Marchantia</taxon>
    </lineage>
</organism>
<dbReference type="PANTHER" id="PTHR33603">
    <property type="entry name" value="METHYLTRANSFERASE"/>
    <property type="match status" value="1"/>
</dbReference>
<sequence length="216" mass="23858">MQLIISSASNGEGLYGWVVSGHGVQRKSKRSLCRLLPSVVPVCAARKDDSEKEAEISYARAARPLPIRLVMVRKNFDTGVESVVNNYASKVKRYCSFEDVQIKSNPKNTSDVVAQVEAEGERVLKAISPRDWVILLDERGRDVTSEQLASLIADAGDRGSSALVFCIGGPYGHGSQVRKRANVSIKLSSMVLNHQVATIVLLEQIYRYLKALKQWI</sequence>
<dbReference type="GO" id="GO:0032259">
    <property type="term" value="P:methylation"/>
    <property type="evidence" value="ECO:0007669"/>
    <property type="project" value="UniProtKB-KW"/>
</dbReference>
<dbReference type="EMBL" id="LVLJ01001351">
    <property type="protein sequence ID" value="OAE30166.1"/>
    <property type="molecule type" value="Genomic_DNA"/>
</dbReference>
<dbReference type="InterPro" id="IPR029026">
    <property type="entry name" value="tRNA_m1G_MTases_N"/>
</dbReference>
<evidence type="ECO:0000313" key="5">
    <source>
        <dbReference type="EMBL" id="OAE30166.1"/>
    </source>
</evidence>
<evidence type="ECO:0000256" key="2">
    <source>
        <dbReference type="ARBA" id="ARBA00022679"/>
    </source>
</evidence>
<dbReference type="SUPFAM" id="SSF75217">
    <property type="entry name" value="alpha/beta knot"/>
    <property type="match status" value="1"/>
</dbReference>
<dbReference type="InterPro" id="IPR029028">
    <property type="entry name" value="Alpha/beta_knot_MTases"/>
</dbReference>
<accession>A0A176WDG7</accession>
<keyword evidence="3" id="KW-0949">S-adenosyl-L-methionine</keyword>
<dbReference type="GO" id="GO:0006364">
    <property type="term" value="P:rRNA processing"/>
    <property type="evidence" value="ECO:0007669"/>
    <property type="project" value="InterPro"/>
</dbReference>
<dbReference type="InterPro" id="IPR003742">
    <property type="entry name" value="RlmH-like"/>
</dbReference>
<reference evidence="5" key="1">
    <citation type="submission" date="2016-03" db="EMBL/GenBank/DDBJ databases">
        <title>Mechanisms controlling the formation of the plant cell surface in tip-growing cells are functionally conserved among land plants.</title>
        <authorList>
            <person name="Honkanen S."/>
            <person name="Jones V.A."/>
            <person name="Morieri G."/>
            <person name="Champion C."/>
            <person name="Hetherington A.J."/>
            <person name="Kelly S."/>
            <person name="Saint-Marcoux D."/>
            <person name="Proust H."/>
            <person name="Prescott H."/>
            <person name="Dolan L."/>
        </authorList>
    </citation>
    <scope>NUCLEOTIDE SEQUENCE [LARGE SCALE GENOMIC DNA]</scope>
    <source>
        <tissue evidence="5">Whole gametophyte</tissue>
    </source>
</reference>
<dbReference type="Gene3D" id="3.40.1280.10">
    <property type="match status" value="1"/>
</dbReference>
<dbReference type="Proteomes" id="UP000077202">
    <property type="component" value="Unassembled WGS sequence"/>
</dbReference>
<dbReference type="GO" id="GO:0008168">
    <property type="term" value="F:methyltransferase activity"/>
    <property type="evidence" value="ECO:0007669"/>
    <property type="project" value="UniProtKB-KW"/>
</dbReference>
<dbReference type="CDD" id="cd18081">
    <property type="entry name" value="RlmH-like"/>
    <property type="match status" value="1"/>
</dbReference>
<protein>
    <submittedName>
        <fullName evidence="5">Uncharacterized protein</fullName>
    </submittedName>
</protein>
<comment type="caution">
    <text evidence="5">The sequence shown here is derived from an EMBL/GenBank/DDBJ whole genome shotgun (WGS) entry which is preliminary data.</text>
</comment>
<dbReference type="AlphaFoldDB" id="A0A176WDG7"/>